<sequence>MEHWKPDGPIWFYAGNEGDIFTFANNTGFMWDNAKDFHAMVIFMEHRYYGTSMPYGKKSMQNLSMAGYLTVEQALADYADFIVHVKMTVSGARLSPVVIMGGSYGGMLATWFRIKYPHLCVGALAASAPILQFPDIYNCEGYNRIATKDFTDYSPKCSESIRRS</sequence>
<evidence type="ECO:0000313" key="7">
    <source>
        <dbReference type="Proteomes" id="UP000194236"/>
    </source>
</evidence>
<accession>A0A1Y3ANV8</accession>
<dbReference type="GO" id="GO:0043535">
    <property type="term" value="P:regulation of blood vessel endothelial cell migration"/>
    <property type="evidence" value="ECO:0007669"/>
    <property type="project" value="TreeGrafter"/>
</dbReference>
<dbReference type="AlphaFoldDB" id="A0A1Y3ANV8"/>
<dbReference type="PANTHER" id="PTHR11010">
    <property type="entry name" value="PROTEASE S28 PRO-X CARBOXYPEPTIDASE-RELATED"/>
    <property type="match status" value="1"/>
</dbReference>
<evidence type="ECO:0000256" key="3">
    <source>
        <dbReference type="ARBA" id="ARBA00022729"/>
    </source>
</evidence>
<protein>
    <recommendedName>
        <fullName evidence="8">Lysosomal Pro-X carboxypeptidase-like protein</fullName>
    </recommendedName>
</protein>
<organism evidence="6 7">
    <name type="scientific">Euroglyphus maynei</name>
    <name type="common">Mayne's house dust mite</name>
    <dbReference type="NCBI Taxonomy" id="6958"/>
    <lineage>
        <taxon>Eukaryota</taxon>
        <taxon>Metazoa</taxon>
        <taxon>Ecdysozoa</taxon>
        <taxon>Arthropoda</taxon>
        <taxon>Chelicerata</taxon>
        <taxon>Arachnida</taxon>
        <taxon>Acari</taxon>
        <taxon>Acariformes</taxon>
        <taxon>Sarcoptiformes</taxon>
        <taxon>Astigmata</taxon>
        <taxon>Psoroptidia</taxon>
        <taxon>Analgoidea</taxon>
        <taxon>Pyroglyphidae</taxon>
        <taxon>Pyroglyphinae</taxon>
        <taxon>Euroglyphus</taxon>
    </lineage>
</organism>
<dbReference type="SUPFAM" id="SSF53474">
    <property type="entry name" value="alpha/beta-Hydrolases"/>
    <property type="match status" value="1"/>
</dbReference>
<evidence type="ECO:0000313" key="6">
    <source>
        <dbReference type="EMBL" id="OTF70131.1"/>
    </source>
</evidence>
<evidence type="ECO:0000256" key="1">
    <source>
        <dbReference type="ARBA" id="ARBA00011079"/>
    </source>
</evidence>
<dbReference type="GO" id="GO:0006508">
    <property type="term" value="P:proteolysis"/>
    <property type="evidence" value="ECO:0007669"/>
    <property type="project" value="UniProtKB-KW"/>
</dbReference>
<keyword evidence="3" id="KW-0732">Signal</keyword>
<dbReference type="GO" id="GO:0003085">
    <property type="term" value="P:negative regulation of systemic arterial blood pressure"/>
    <property type="evidence" value="ECO:0007669"/>
    <property type="project" value="TreeGrafter"/>
</dbReference>
<keyword evidence="5" id="KW-0325">Glycoprotein</keyword>
<dbReference type="Gene3D" id="3.40.50.1820">
    <property type="entry name" value="alpha/beta hydrolase"/>
    <property type="match status" value="1"/>
</dbReference>
<comment type="caution">
    <text evidence="6">The sequence shown here is derived from an EMBL/GenBank/DDBJ whole genome shotgun (WGS) entry which is preliminary data.</text>
</comment>
<keyword evidence="7" id="KW-1185">Reference proteome</keyword>
<comment type="similarity">
    <text evidence="1">Belongs to the peptidase S28 family.</text>
</comment>
<dbReference type="OrthoDB" id="6509965at2759"/>
<dbReference type="GO" id="GO:0008239">
    <property type="term" value="F:dipeptidyl-peptidase activity"/>
    <property type="evidence" value="ECO:0007669"/>
    <property type="project" value="TreeGrafter"/>
</dbReference>
<name>A0A1Y3ANV8_EURMA</name>
<gene>
    <name evidence="6" type="ORF">BLA29_012465</name>
</gene>
<keyword evidence="4" id="KW-0378">Hydrolase</keyword>
<evidence type="ECO:0000256" key="4">
    <source>
        <dbReference type="ARBA" id="ARBA00022801"/>
    </source>
</evidence>
<evidence type="ECO:0008006" key="8">
    <source>
        <dbReference type="Google" id="ProtNLM"/>
    </source>
</evidence>
<dbReference type="Pfam" id="PF05577">
    <property type="entry name" value="Peptidase_S28"/>
    <property type="match status" value="1"/>
</dbReference>
<dbReference type="PANTHER" id="PTHR11010:SF38">
    <property type="entry name" value="LYSOSOMAL PRO-X CARBOXYPEPTIDASE"/>
    <property type="match status" value="1"/>
</dbReference>
<dbReference type="EMBL" id="MUJZ01067191">
    <property type="protein sequence ID" value="OTF70131.1"/>
    <property type="molecule type" value="Genomic_DNA"/>
</dbReference>
<dbReference type="GO" id="GO:0070008">
    <property type="term" value="F:serine-type exopeptidase activity"/>
    <property type="evidence" value="ECO:0007669"/>
    <property type="project" value="InterPro"/>
</dbReference>
<dbReference type="InterPro" id="IPR008758">
    <property type="entry name" value="Peptidase_S28"/>
</dbReference>
<evidence type="ECO:0000256" key="5">
    <source>
        <dbReference type="ARBA" id="ARBA00023180"/>
    </source>
</evidence>
<keyword evidence="2" id="KW-0645">Protease</keyword>
<dbReference type="Proteomes" id="UP000194236">
    <property type="component" value="Unassembled WGS sequence"/>
</dbReference>
<dbReference type="InterPro" id="IPR029058">
    <property type="entry name" value="AB_hydrolase_fold"/>
</dbReference>
<reference evidence="6 7" key="1">
    <citation type="submission" date="2017-03" db="EMBL/GenBank/DDBJ databases">
        <title>Genome Survey of Euroglyphus maynei.</title>
        <authorList>
            <person name="Arlian L.G."/>
            <person name="Morgan M.S."/>
            <person name="Rider S.D."/>
        </authorList>
    </citation>
    <scope>NUCLEOTIDE SEQUENCE [LARGE SCALE GENOMIC DNA]</scope>
    <source>
        <strain evidence="6">Arlian Lab</strain>
        <tissue evidence="6">Whole body</tissue>
    </source>
</reference>
<proteinExistence type="inferred from homology"/>
<feature type="non-terminal residue" evidence="6">
    <location>
        <position position="164"/>
    </location>
</feature>
<evidence type="ECO:0000256" key="2">
    <source>
        <dbReference type="ARBA" id="ARBA00022670"/>
    </source>
</evidence>